<dbReference type="HOGENOM" id="CLU_1159282_0_0_9"/>
<name>W8YDT7_BACTU</name>
<dbReference type="InterPro" id="IPR022357">
    <property type="entry name" value="MIP_CS"/>
</dbReference>
<dbReference type="RefSeq" id="WP_030026691.1">
    <property type="nucleotide sequence ID" value="NZ_HG810017.1"/>
</dbReference>
<dbReference type="Proteomes" id="UP000030682">
    <property type="component" value="Unassembled WGS sequence"/>
</dbReference>
<feature type="transmembrane region" description="Helical" evidence="1">
    <location>
        <begin position="65"/>
        <end position="85"/>
    </location>
</feature>
<feature type="transmembrane region" description="Helical" evidence="1">
    <location>
        <begin position="37"/>
        <end position="58"/>
    </location>
</feature>
<keyword evidence="1" id="KW-1133">Transmembrane helix</keyword>
<accession>W8YDT7</accession>
<feature type="transmembrane region" description="Helical" evidence="1">
    <location>
        <begin position="97"/>
        <end position="118"/>
    </location>
</feature>
<keyword evidence="1" id="KW-0812">Transmembrane</keyword>
<reference evidence="2" key="2">
    <citation type="submission" date="2014-01" db="EMBL/GenBank/DDBJ databases">
        <authorList>
            <person name="Aslett M."/>
        </authorList>
    </citation>
    <scope>NUCLEOTIDE SEQUENCE [LARGE SCALE GENOMIC DNA]</scope>
    <source>
        <strain evidence="2">DB27</strain>
    </source>
</reference>
<reference evidence="2" key="1">
    <citation type="submission" date="2014-01" db="EMBL/GenBank/DDBJ databases">
        <title>Draft genome sequence of highly nematicidal Bacillus thuringiensis DB27.</title>
        <authorList>
            <person name="Iatsenko I."/>
            <person name="Pickard D."/>
            <person name="Corton C."/>
            <person name="Dougan G."/>
            <person name="Sommer R.J."/>
        </authorList>
    </citation>
    <scope>NUCLEOTIDE SEQUENCE [LARGE SCALE GENOMIC DNA]</scope>
    <source>
        <strain evidence="2">DB27</strain>
    </source>
</reference>
<dbReference type="AlphaFoldDB" id="W8YDT7"/>
<evidence type="ECO:0000313" key="2">
    <source>
        <dbReference type="EMBL" id="CDN36847.1"/>
    </source>
</evidence>
<protein>
    <submittedName>
        <fullName evidence="2">Uncharacterized protein</fullName>
    </submittedName>
</protein>
<gene>
    <name evidence="2" type="ORF">BTDB27_003189</name>
</gene>
<keyword evidence="1" id="KW-0472">Membrane</keyword>
<proteinExistence type="predicted"/>
<organism evidence="2">
    <name type="scientific">Bacillus thuringiensis DB27</name>
    <dbReference type="NCBI Taxonomy" id="1431339"/>
    <lineage>
        <taxon>Bacteria</taxon>
        <taxon>Bacillati</taxon>
        <taxon>Bacillota</taxon>
        <taxon>Bacilli</taxon>
        <taxon>Bacillales</taxon>
        <taxon>Bacillaceae</taxon>
        <taxon>Bacillus</taxon>
        <taxon>Bacillus cereus group</taxon>
    </lineage>
</organism>
<evidence type="ECO:0000256" key="1">
    <source>
        <dbReference type="SAM" id="Phobius"/>
    </source>
</evidence>
<dbReference type="PROSITE" id="PS00221">
    <property type="entry name" value="MIP"/>
    <property type="match status" value="1"/>
</dbReference>
<feature type="transmembrane region" description="Helical" evidence="1">
    <location>
        <begin position="7"/>
        <end position="25"/>
    </location>
</feature>
<sequence>MEQFISIIIFSLPGLLAYFWLQLFGLNPTVKHTPTEMVGLVALLGVPTTGLTIITYNLGVPTTGLTIITYNLGVYVLSIPTIYLTDIKEVSALSTNLLFLMSYVLLSTLFSFLVAFMWGRYLYKLVLKLVNSVRKKRKTSRLSEDTSVWDTFFFRLEKAEEKELIVEMYKIDKPDKKTYGAVIRMSRPFETERSLILDESEEWKEAHEYYKYPVKKSYVDTKSGIVVNELDHLNPTVTFSEDVVRKM</sequence>
<dbReference type="EMBL" id="HG810017">
    <property type="protein sequence ID" value="CDN36847.1"/>
    <property type="molecule type" value="Genomic_DNA"/>
</dbReference>